<reference evidence="12 15" key="4">
    <citation type="submission" date="2020-12" db="EMBL/GenBank/DDBJ databases">
        <title>FDA dAtabase for Regulatory Grade micrObial Sequences (FDA-ARGOS): Supporting development and validation of Infectious Disease Dx tests.</title>
        <authorList>
            <person name="Kerrigan L."/>
            <person name="Long C."/>
            <person name="Tallon L."/>
            <person name="Sadzewicz L."/>
            <person name="Zhao X."/>
            <person name="Boylan J."/>
            <person name="Ott S."/>
            <person name="Bowen H."/>
            <person name="Vavikolanu K."/>
            <person name="Mehta A."/>
            <person name="Aluvathingal J."/>
            <person name="Nadendla S."/>
            <person name="Yan Y."/>
            <person name="Sichtig H."/>
        </authorList>
    </citation>
    <scope>NUCLEOTIDE SEQUENCE [LARGE SCALE GENOMIC DNA]</scope>
    <source>
        <strain evidence="12 15">FDAARGOS_1026</strain>
    </source>
</reference>
<reference evidence="11 14" key="3">
    <citation type="submission" date="2019-01" db="EMBL/GenBank/DDBJ databases">
        <title>Brevundimonas diminuta Genome sequencing and assembly.</title>
        <authorList>
            <person name="Chen H."/>
        </authorList>
    </citation>
    <scope>NUCLEOTIDE SEQUENCE [LARGE SCALE GENOMIC DNA]</scope>
    <source>
        <strain evidence="11">ATCC</strain>
        <strain evidence="14">ATCC(B) 19146</strain>
    </source>
</reference>
<dbReference type="SMART" id="SM00862">
    <property type="entry name" value="Trans_reg_C"/>
    <property type="match status" value="1"/>
</dbReference>
<dbReference type="PANTHER" id="PTHR48111:SF1">
    <property type="entry name" value="TWO-COMPONENT RESPONSE REGULATOR ORR33"/>
    <property type="match status" value="1"/>
</dbReference>
<keyword evidence="2" id="KW-0902">Two-component regulatory system</keyword>
<dbReference type="PANTHER" id="PTHR48111">
    <property type="entry name" value="REGULATOR OF RPOS"/>
    <property type="match status" value="1"/>
</dbReference>
<dbReference type="Pfam" id="PF00072">
    <property type="entry name" value="Response_reg"/>
    <property type="match status" value="1"/>
</dbReference>
<evidence type="ECO:0000256" key="3">
    <source>
        <dbReference type="ARBA" id="ARBA00023015"/>
    </source>
</evidence>
<dbReference type="Proteomes" id="UP000596117">
    <property type="component" value="Chromosome"/>
</dbReference>
<feature type="domain" description="OmpR/PhoB-type" evidence="9">
    <location>
        <begin position="124"/>
        <end position="222"/>
    </location>
</feature>
<dbReference type="InterPro" id="IPR016032">
    <property type="entry name" value="Sig_transdc_resp-reg_C-effctor"/>
</dbReference>
<evidence type="ECO:0000313" key="12">
    <source>
        <dbReference type="EMBL" id="QQB87788.1"/>
    </source>
</evidence>
<keyword evidence="1 6" id="KW-0597">Phosphoprotein</keyword>
<dbReference type="InterPro" id="IPR001789">
    <property type="entry name" value="Sig_transdc_resp-reg_receiver"/>
</dbReference>
<dbReference type="CDD" id="cd00383">
    <property type="entry name" value="trans_reg_C"/>
    <property type="match status" value="1"/>
</dbReference>
<dbReference type="AlphaFoldDB" id="A0A1Z3M183"/>
<dbReference type="SMART" id="SM00448">
    <property type="entry name" value="REC"/>
    <property type="match status" value="1"/>
</dbReference>
<dbReference type="GO" id="GO:0000156">
    <property type="term" value="F:phosphorelay response regulator activity"/>
    <property type="evidence" value="ECO:0007669"/>
    <property type="project" value="TreeGrafter"/>
</dbReference>
<evidence type="ECO:0000256" key="4">
    <source>
        <dbReference type="ARBA" id="ARBA00023125"/>
    </source>
</evidence>
<evidence type="ECO:0000256" key="2">
    <source>
        <dbReference type="ARBA" id="ARBA00023012"/>
    </source>
</evidence>
<dbReference type="Pfam" id="PF00486">
    <property type="entry name" value="Trans_reg_C"/>
    <property type="match status" value="1"/>
</dbReference>
<keyword evidence="15" id="KW-1185">Reference proteome</keyword>
<organism evidence="10 13">
    <name type="scientific">Brevundimonas diminuta</name>
    <name type="common">Pseudomonas diminuta</name>
    <dbReference type="NCBI Taxonomy" id="293"/>
    <lineage>
        <taxon>Bacteria</taxon>
        <taxon>Pseudomonadati</taxon>
        <taxon>Pseudomonadota</taxon>
        <taxon>Alphaproteobacteria</taxon>
        <taxon>Caulobacterales</taxon>
        <taxon>Caulobacteraceae</taxon>
        <taxon>Brevundimonas</taxon>
    </lineage>
</organism>
<protein>
    <submittedName>
        <fullName evidence="10">DNA-binding response regulator</fullName>
    </submittedName>
    <submittedName>
        <fullName evidence="11">Response regulator transcription factor</fullName>
    </submittedName>
</protein>
<evidence type="ECO:0000256" key="1">
    <source>
        <dbReference type="ARBA" id="ARBA00022553"/>
    </source>
</evidence>
<dbReference type="GO" id="GO:0000976">
    <property type="term" value="F:transcription cis-regulatory region binding"/>
    <property type="evidence" value="ECO:0007669"/>
    <property type="project" value="TreeGrafter"/>
</dbReference>
<dbReference type="Gene3D" id="1.10.10.10">
    <property type="entry name" value="Winged helix-like DNA-binding domain superfamily/Winged helix DNA-binding domain"/>
    <property type="match status" value="1"/>
</dbReference>
<feature type="domain" description="Response regulatory" evidence="8">
    <location>
        <begin position="2"/>
        <end position="116"/>
    </location>
</feature>
<dbReference type="EMBL" id="CP066026">
    <property type="protein sequence ID" value="QQB87788.1"/>
    <property type="molecule type" value="Genomic_DNA"/>
</dbReference>
<evidence type="ECO:0000313" key="11">
    <source>
        <dbReference type="EMBL" id="QAT14832.1"/>
    </source>
</evidence>
<dbReference type="InterPro" id="IPR001867">
    <property type="entry name" value="OmpR/PhoB-type_DNA-bd"/>
</dbReference>
<evidence type="ECO:0000313" key="14">
    <source>
        <dbReference type="Proteomes" id="UP000287388"/>
    </source>
</evidence>
<evidence type="ECO:0000256" key="6">
    <source>
        <dbReference type="PROSITE-ProRule" id="PRU00169"/>
    </source>
</evidence>
<dbReference type="GO" id="GO:0032993">
    <property type="term" value="C:protein-DNA complex"/>
    <property type="evidence" value="ECO:0007669"/>
    <property type="project" value="TreeGrafter"/>
</dbReference>
<dbReference type="Proteomes" id="UP000197024">
    <property type="component" value="Chromosome"/>
</dbReference>
<evidence type="ECO:0000313" key="15">
    <source>
        <dbReference type="Proteomes" id="UP000596117"/>
    </source>
</evidence>
<dbReference type="Proteomes" id="UP000287388">
    <property type="component" value="Chromosome"/>
</dbReference>
<dbReference type="EMBL" id="CP035093">
    <property type="protein sequence ID" value="QAT14832.1"/>
    <property type="molecule type" value="Genomic_DNA"/>
</dbReference>
<dbReference type="Gene3D" id="6.10.250.690">
    <property type="match status" value="1"/>
</dbReference>
<dbReference type="EMBL" id="CP021995">
    <property type="protein sequence ID" value="ASD28172.1"/>
    <property type="molecule type" value="Genomic_DNA"/>
</dbReference>
<proteinExistence type="predicted"/>
<name>A0A1Z3M183_BREDI</name>
<gene>
    <name evidence="10" type="ORF">CD943_15465</name>
    <name evidence="11" type="ORF">EQG53_10910</name>
    <name evidence="12" type="ORF">I6H83_11530</name>
</gene>
<dbReference type="InterPro" id="IPR011006">
    <property type="entry name" value="CheY-like_superfamily"/>
</dbReference>
<dbReference type="KEGG" id="bdm:EQG53_10910"/>
<dbReference type="InterPro" id="IPR036388">
    <property type="entry name" value="WH-like_DNA-bd_sf"/>
</dbReference>
<feature type="modified residue" description="4-aspartylphosphate" evidence="6">
    <location>
        <position position="51"/>
    </location>
</feature>
<accession>A0A1Z3M183</accession>
<dbReference type="GO" id="GO:0005829">
    <property type="term" value="C:cytosol"/>
    <property type="evidence" value="ECO:0007669"/>
    <property type="project" value="TreeGrafter"/>
</dbReference>
<dbReference type="InterPro" id="IPR039420">
    <property type="entry name" value="WalR-like"/>
</dbReference>
<evidence type="ECO:0000259" key="9">
    <source>
        <dbReference type="PROSITE" id="PS51755"/>
    </source>
</evidence>
<sequence>MRILLIEDNVLLARSTARSLTASGFTVDVFHNADDGWIAWRSTEHDVVVLDLMLGQDNGLDLLSRARQSGLTTAVLVLTALGEIDERVRGLDRGADDYLVKPFAINELIARLRALGRRPETLLDPILTLGPVTYVPGAQTLSGRTGQLKLSRAESIVVERFFRRPERVFSKEQLGDALHPLEGHYSENSLHILIHRVRRRLVAIGGGVTIDSLRGIGYIATVERP</sequence>
<evidence type="ECO:0000313" key="13">
    <source>
        <dbReference type="Proteomes" id="UP000197024"/>
    </source>
</evidence>
<dbReference type="PROSITE" id="PS50110">
    <property type="entry name" value="RESPONSE_REGULATORY"/>
    <property type="match status" value="1"/>
</dbReference>
<evidence type="ECO:0000256" key="7">
    <source>
        <dbReference type="PROSITE-ProRule" id="PRU01091"/>
    </source>
</evidence>
<evidence type="ECO:0000256" key="5">
    <source>
        <dbReference type="ARBA" id="ARBA00023163"/>
    </source>
</evidence>
<dbReference type="SUPFAM" id="SSF52172">
    <property type="entry name" value="CheY-like"/>
    <property type="match status" value="1"/>
</dbReference>
<dbReference type="PROSITE" id="PS51755">
    <property type="entry name" value="OMPR_PHOB"/>
    <property type="match status" value="1"/>
</dbReference>
<dbReference type="STRING" id="293.GCA_000988015_00649"/>
<feature type="DNA-binding region" description="OmpR/PhoB-type" evidence="7">
    <location>
        <begin position="124"/>
        <end position="222"/>
    </location>
</feature>
<dbReference type="Gene3D" id="3.40.50.2300">
    <property type="match status" value="1"/>
</dbReference>
<keyword evidence="3" id="KW-0805">Transcription regulation</keyword>
<dbReference type="GO" id="GO:0006355">
    <property type="term" value="P:regulation of DNA-templated transcription"/>
    <property type="evidence" value="ECO:0007669"/>
    <property type="project" value="InterPro"/>
</dbReference>
<reference evidence="10 13" key="2">
    <citation type="submission" date="2017-06" db="EMBL/GenBank/DDBJ databases">
        <authorList>
            <person name="Kim H.J."/>
            <person name="Triplett B.A."/>
        </authorList>
    </citation>
    <scope>NUCLEOTIDE SEQUENCE [LARGE SCALE GENOMIC DNA]</scope>
    <source>
        <strain evidence="10 13">BZC3</strain>
    </source>
</reference>
<keyword evidence="4 7" id="KW-0238">DNA-binding</keyword>
<dbReference type="RefSeq" id="WP_076223171.1">
    <property type="nucleotide sequence ID" value="NZ_BJNC01000006.1"/>
</dbReference>
<keyword evidence="5" id="KW-0804">Transcription</keyword>
<evidence type="ECO:0000313" key="10">
    <source>
        <dbReference type="EMBL" id="ASD28172.1"/>
    </source>
</evidence>
<evidence type="ECO:0000259" key="8">
    <source>
        <dbReference type="PROSITE" id="PS50110"/>
    </source>
</evidence>
<dbReference type="SUPFAM" id="SSF46894">
    <property type="entry name" value="C-terminal effector domain of the bipartite response regulators"/>
    <property type="match status" value="1"/>
</dbReference>
<reference evidence="10 13" key="1">
    <citation type="submission" date="2017-06" db="EMBL/GenBank/DDBJ databases">
        <title>Biodegradation of gentamicin by bacterial consortia AMQD4 in synthetic medium and raw gentamicin sewage.</title>
        <authorList>
            <person name="Chang H."/>
            <person name="Feng Y."/>
            <person name="Li Z."/>
            <person name="Xue J."/>
            <person name="Cheng D."/>
        </authorList>
    </citation>
    <scope>NUCLEOTIDE SEQUENCE [LARGE SCALE GENOMIC DNA]</scope>
    <source>
        <strain evidence="10 13">BZC3</strain>
    </source>
</reference>